<dbReference type="EMBL" id="AQQW01000003">
    <property type="protein sequence ID" value="ETW13630.1"/>
    <property type="molecule type" value="Genomic_DNA"/>
</dbReference>
<evidence type="ECO:0000256" key="5">
    <source>
        <dbReference type="SAM" id="MobiDB-lite"/>
    </source>
</evidence>
<feature type="compositionally biased region" description="Basic and acidic residues" evidence="5">
    <location>
        <begin position="146"/>
        <end position="163"/>
    </location>
</feature>
<evidence type="ECO:0000256" key="2">
    <source>
        <dbReference type="ARBA" id="ARBA00022723"/>
    </source>
</evidence>
<evidence type="ECO:0000256" key="4">
    <source>
        <dbReference type="ARBA" id="ARBA00023239"/>
    </source>
</evidence>
<comment type="similarity">
    <text evidence="1">Belongs to the Gfa family.</text>
</comment>
<evidence type="ECO:0000313" key="8">
    <source>
        <dbReference type="Proteomes" id="UP000019063"/>
    </source>
</evidence>
<dbReference type="AlphaFoldDB" id="W4HNP6"/>
<feature type="domain" description="CENP-V/GFA" evidence="6">
    <location>
        <begin position="12"/>
        <end position="121"/>
    </location>
</feature>
<keyword evidence="3" id="KW-0862">Zinc</keyword>
<protein>
    <recommendedName>
        <fullName evidence="6">CENP-V/GFA domain-containing protein</fullName>
    </recommendedName>
</protein>
<organism evidence="7 8">
    <name type="scientific">Roseivivax marinus</name>
    <dbReference type="NCBI Taxonomy" id="1379903"/>
    <lineage>
        <taxon>Bacteria</taxon>
        <taxon>Pseudomonadati</taxon>
        <taxon>Pseudomonadota</taxon>
        <taxon>Alphaproteobacteria</taxon>
        <taxon>Rhodobacterales</taxon>
        <taxon>Roseobacteraceae</taxon>
        <taxon>Roseivivax</taxon>
    </lineage>
</organism>
<dbReference type="SUPFAM" id="SSF51316">
    <property type="entry name" value="Mss4-like"/>
    <property type="match status" value="1"/>
</dbReference>
<keyword evidence="8" id="KW-1185">Reference proteome</keyword>
<dbReference type="PANTHER" id="PTHR33337:SF40">
    <property type="entry name" value="CENP-V_GFA DOMAIN-CONTAINING PROTEIN-RELATED"/>
    <property type="match status" value="1"/>
</dbReference>
<evidence type="ECO:0000256" key="3">
    <source>
        <dbReference type="ARBA" id="ARBA00022833"/>
    </source>
</evidence>
<dbReference type="Pfam" id="PF04828">
    <property type="entry name" value="GFA"/>
    <property type="match status" value="1"/>
</dbReference>
<sequence>MTQSVPEWNLPWHGACRCGAVTLRIGAPPILTMACHCRGCQKMTGGAFSLSVAIPEAGFAAEGATPVRGGARTEGQNHMHCPECLSWIFTTFDAPYGFVNVRATMLDEAAQLAPFVETQTDEKLPFVHLDTPLSFPRFPDMDEIGEASRRYADEAPRPGPRET</sequence>
<dbReference type="STRING" id="1379903.ATO8_06356"/>
<evidence type="ECO:0000256" key="1">
    <source>
        <dbReference type="ARBA" id="ARBA00005495"/>
    </source>
</evidence>
<feature type="region of interest" description="Disordered" evidence="5">
    <location>
        <begin position="144"/>
        <end position="163"/>
    </location>
</feature>
<dbReference type="InterPro" id="IPR006913">
    <property type="entry name" value="CENP-V/GFA"/>
</dbReference>
<dbReference type="RefSeq" id="WP_043842996.1">
    <property type="nucleotide sequence ID" value="NZ_AQQW01000003.1"/>
</dbReference>
<dbReference type="Gene3D" id="3.90.1590.10">
    <property type="entry name" value="glutathione-dependent formaldehyde- activating enzyme (gfa)"/>
    <property type="match status" value="1"/>
</dbReference>
<dbReference type="OrthoDB" id="9807246at2"/>
<reference evidence="7 8" key="1">
    <citation type="journal article" date="2014" name="Antonie Van Leeuwenhoek">
        <title>Roseivivax atlanticus sp. nov., isolated from surface seawater of the Atlantic Ocean.</title>
        <authorList>
            <person name="Li G."/>
            <person name="Lai Q."/>
            <person name="Liu X."/>
            <person name="Sun F."/>
            <person name="Shao Z."/>
        </authorList>
    </citation>
    <scope>NUCLEOTIDE SEQUENCE [LARGE SCALE GENOMIC DNA]</scope>
    <source>
        <strain evidence="7 8">22II-s10s</strain>
    </source>
</reference>
<accession>W4HNP6</accession>
<dbReference type="GO" id="GO:0046872">
    <property type="term" value="F:metal ion binding"/>
    <property type="evidence" value="ECO:0007669"/>
    <property type="project" value="UniProtKB-KW"/>
</dbReference>
<comment type="caution">
    <text evidence="7">The sequence shown here is derived from an EMBL/GenBank/DDBJ whole genome shotgun (WGS) entry which is preliminary data.</text>
</comment>
<keyword evidence="4" id="KW-0456">Lyase</keyword>
<proteinExistence type="inferred from homology"/>
<dbReference type="GO" id="GO:0016846">
    <property type="term" value="F:carbon-sulfur lyase activity"/>
    <property type="evidence" value="ECO:0007669"/>
    <property type="project" value="InterPro"/>
</dbReference>
<name>W4HNP6_9RHOB</name>
<keyword evidence="2" id="KW-0479">Metal-binding</keyword>
<dbReference type="PROSITE" id="PS51891">
    <property type="entry name" value="CENP_V_GFA"/>
    <property type="match status" value="1"/>
</dbReference>
<dbReference type="InterPro" id="IPR011057">
    <property type="entry name" value="Mss4-like_sf"/>
</dbReference>
<gene>
    <name evidence="7" type="ORF">ATO8_06356</name>
</gene>
<dbReference type="PANTHER" id="PTHR33337">
    <property type="entry name" value="GFA DOMAIN-CONTAINING PROTEIN"/>
    <property type="match status" value="1"/>
</dbReference>
<dbReference type="Proteomes" id="UP000019063">
    <property type="component" value="Unassembled WGS sequence"/>
</dbReference>
<dbReference type="eggNOG" id="COG3791">
    <property type="taxonomic scope" value="Bacteria"/>
</dbReference>
<evidence type="ECO:0000259" key="6">
    <source>
        <dbReference type="PROSITE" id="PS51891"/>
    </source>
</evidence>
<evidence type="ECO:0000313" key="7">
    <source>
        <dbReference type="EMBL" id="ETW13630.1"/>
    </source>
</evidence>